<dbReference type="OrthoDB" id="2588856at2"/>
<evidence type="ECO:0000256" key="1">
    <source>
        <dbReference type="SAM" id="Phobius"/>
    </source>
</evidence>
<feature type="transmembrane region" description="Helical" evidence="1">
    <location>
        <begin position="6"/>
        <end position="24"/>
    </location>
</feature>
<keyword evidence="4" id="KW-1185">Reference proteome</keyword>
<dbReference type="AlphaFoldDB" id="A0A5C8NVD1"/>
<sequence>MLKKLVMVASVLLIIGIVGSLFNFKTLYSDKEMKEEKIIDTVFDTINISVDSAKIELIPTNEKNAILEYRTNYSDYNFSSEVKNSTLEVHVDMNQKKLFRFDFFSKGSALKLYIPKKQYESLQIESDNGRIMIEEIDVKTADIRTDNGRIEINNMASDNLTANSNNGRINLANVDASTVTTKSSNGKIVLNHVTGTLSSKTNNGSISLITEDLERSIDFKTDNGKIEIQTEKEPTNVIFDLKTDNGSIDVFNQSDWDTVIGNGDNTIKLETDNGKIIITK</sequence>
<organism evidence="3 4">
    <name type="scientific">Cerasibacillus terrae</name>
    <dbReference type="NCBI Taxonomy" id="2498845"/>
    <lineage>
        <taxon>Bacteria</taxon>
        <taxon>Bacillati</taxon>
        <taxon>Bacillota</taxon>
        <taxon>Bacilli</taxon>
        <taxon>Bacillales</taxon>
        <taxon>Bacillaceae</taxon>
        <taxon>Cerasibacillus</taxon>
    </lineage>
</organism>
<protein>
    <submittedName>
        <fullName evidence="3">DUF4097 domain-containing protein</fullName>
    </submittedName>
</protein>
<dbReference type="RefSeq" id="WP_147666919.1">
    <property type="nucleotide sequence ID" value="NZ_VDUW01000004.1"/>
</dbReference>
<comment type="caution">
    <text evidence="3">The sequence shown here is derived from an EMBL/GenBank/DDBJ whole genome shotgun (WGS) entry which is preliminary data.</text>
</comment>
<evidence type="ECO:0000313" key="3">
    <source>
        <dbReference type="EMBL" id="TXL65096.1"/>
    </source>
</evidence>
<reference evidence="3 4" key="1">
    <citation type="submission" date="2019-06" db="EMBL/GenBank/DDBJ databases">
        <title>Cerasibacillus sp. nov., isolated from maize field.</title>
        <authorList>
            <person name="Lin S.-Y."/>
            <person name="Tsai C.-F."/>
            <person name="Young C.-C."/>
        </authorList>
    </citation>
    <scope>NUCLEOTIDE SEQUENCE [LARGE SCALE GENOMIC DNA]</scope>
    <source>
        <strain evidence="3 4">CC-CFT480</strain>
    </source>
</reference>
<dbReference type="Gene3D" id="2.160.20.120">
    <property type="match status" value="1"/>
</dbReference>
<dbReference type="InterPro" id="IPR025164">
    <property type="entry name" value="Toastrack_DUF4097"/>
</dbReference>
<evidence type="ECO:0000313" key="4">
    <source>
        <dbReference type="Proteomes" id="UP000321574"/>
    </source>
</evidence>
<dbReference type="Pfam" id="PF13349">
    <property type="entry name" value="DUF4097"/>
    <property type="match status" value="1"/>
</dbReference>
<accession>A0A5C8NVD1</accession>
<keyword evidence="1" id="KW-0472">Membrane</keyword>
<dbReference type="EMBL" id="VDUW01000004">
    <property type="protein sequence ID" value="TXL65096.1"/>
    <property type="molecule type" value="Genomic_DNA"/>
</dbReference>
<name>A0A5C8NVD1_9BACI</name>
<feature type="domain" description="DUF4097" evidence="2">
    <location>
        <begin position="44"/>
        <end position="278"/>
    </location>
</feature>
<keyword evidence="1" id="KW-0812">Transmembrane</keyword>
<keyword evidence="1" id="KW-1133">Transmembrane helix</keyword>
<dbReference type="Proteomes" id="UP000321574">
    <property type="component" value="Unassembled WGS sequence"/>
</dbReference>
<gene>
    <name evidence="3" type="ORF">FHP05_08140</name>
</gene>
<proteinExistence type="predicted"/>
<evidence type="ECO:0000259" key="2">
    <source>
        <dbReference type="Pfam" id="PF13349"/>
    </source>
</evidence>